<dbReference type="SUPFAM" id="SSF52540">
    <property type="entry name" value="P-loop containing nucleoside triphosphate hydrolases"/>
    <property type="match status" value="1"/>
</dbReference>
<protein>
    <submittedName>
        <fullName evidence="1">AAA domain containing protein</fullName>
    </submittedName>
</protein>
<organism evidence="1">
    <name type="scientific">uncultured Caudovirales phage</name>
    <dbReference type="NCBI Taxonomy" id="2100421"/>
    <lineage>
        <taxon>Viruses</taxon>
        <taxon>Duplodnaviria</taxon>
        <taxon>Heunggongvirae</taxon>
        <taxon>Uroviricota</taxon>
        <taxon>Caudoviricetes</taxon>
        <taxon>Peduoviridae</taxon>
        <taxon>Maltschvirus</taxon>
        <taxon>Maltschvirus maltsch</taxon>
    </lineage>
</organism>
<evidence type="ECO:0000313" key="1">
    <source>
        <dbReference type="EMBL" id="CAB4151827.1"/>
    </source>
</evidence>
<name>A0A6J5N0J0_9CAUD</name>
<sequence length="662" mass="73668">MTTEDRISGARAYLAKLPPAVAGQGGHPATYRAASILANGFDLPWSDAWSLLQEFNARCSPPWSEKDLRHKLNDAYVKPHERQKGWLVAGKERRVGANGRFVFDPTRVAELADAQTPFTTADVLLNCFKDEDVICITNEAGQTEDGKWFPASKGIFLSRAEWITKFFGPGAVGAGKFAASESGAWIRINPFTPDDFTGTDGAVAAYRHVLVEFDKKAKDEQVAIFQQSNLPISLLVDSGGKSVHAWVRVDAETKEQWEERRNTVYDYLADHEPDPQNKNPSRWSRLGGVFRGENEQKIVAFKVGALDWDEFMAWREGQDFPEEVSTETLENYDVLNDPNTVIGHGRWLQKGGSLLITAQSGIGKSSFAMQMAMSWACGRELFGIPAKHPLKMGVLQAEGDVGDMAQSFQGVMSGMRLNNDEKAMVRQNLHFFNESSKRGNDIIQLARKIIVRHKLDVIVLDPLMAYIGGNINDNVDVTNFCRGLLEPMLKETGCIAILIHHEGKPKAKEVTDGQTFSDMMYSGTGGAELVNYVRAVLNIRRESKDQPVFSFNLSKRGKESGMRTPDGKPTLTLKLKHADDRVFWEVAPLAGGFELLKVGQQYRHFESKPRLSRGALLEELVADHKLQRDQAEALIKALVTNGIMEPRKVGAALYYQGTKYEA</sequence>
<dbReference type="Pfam" id="PF13481">
    <property type="entry name" value="AAA_25"/>
    <property type="match status" value="1"/>
</dbReference>
<proteinExistence type="predicted"/>
<dbReference type="InterPro" id="IPR027417">
    <property type="entry name" value="P-loop_NTPase"/>
</dbReference>
<reference evidence="1" key="1">
    <citation type="submission" date="2020-04" db="EMBL/GenBank/DDBJ databases">
        <authorList>
            <person name="Chiriac C."/>
            <person name="Salcher M."/>
            <person name="Ghai R."/>
            <person name="Kavagutti S V."/>
        </authorList>
    </citation>
    <scope>NUCLEOTIDE SEQUENCE</scope>
</reference>
<accession>A0A6J5N0J0</accession>
<gene>
    <name evidence="1" type="ORF">UFOVP583_37</name>
</gene>
<dbReference type="Gene3D" id="3.40.50.300">
    <property type="entry name" value="P-loop containing nucleotide triphosphate hydrolases"/>
    <property type="match status" value="1"/>
</dbReference>
<dbReference type="EMBL" id="LR796563">
    <property type="protein sequence ID" value="CAB4151827.1"/>
    <property type="molecule type" value="Genomic_DNA"/>
</dbReference>